<dbReference type="GeneID" id="111306390"/>
<dbReference type="AlphaFoldDB" id="A0A6P6A4X5"/>
<feature type="domain" description="Fe2OG dioxygenase" evidence="3">
    <location>
        <begin position="1"/>
        <end position="107"/>
    </location>
</feature>
<gene>
    <name evidence="5" type="primary">LOC111306390</name>
</gene>
<dbReference type="InterPro" id="IPR044861">
    <property type="entry name" value="IPNS-like_FE2OG_OXY"/>
</dbReference>
<dbReference type="Proteomes" id="UP000515121">
    <property type="component" value="Unplaced"/>
</dbReference>
<sequence>MAINYYPPCPAPELTYGLPGHVDPSIITILLQDDVPALQVLKDGKWIAVNPIPYPLLSILVTRYRDLNYDSDHVFSRIAFVTIEDIMETFAVIAAIACVLSACFCQSQVSLSSLVSYFKSQQLLPPSINVTSCLP</sequence>
<evidence type="ECO:0000313" key="5">
    <source>
        <dbReference type="RefSeq" id="XP_022760009.1"/>
    </source>
</evidence>
<dbReference type="PANTHER" id="PTHR47991">
    <property type="entry name" value="OXOGLUTARATE/IRON-DEPENDENT DIOXYGENASE"/>
    <property type="match status" value="1"/>
</dbReference>
<dbReference type="Gene3D" id="2.60.120.330">
    <property type="entry name" value="B-lactam Antibiotic, Isopenicillin N Synthase, Chain"/>
    <property type="match status" value="1"/>
</dbReference>
<reference evidence="5" key="1">
    <citation type="submission" date="2025-08" db="UniProtKB">
        <authorList>
            <consortium name="RefSeq"/>
        </authorList>
    </citation>
    <scope>IDENTIFICATION</scope>
    <source>
        <tissue evidence="5">Fruit stalk</tissue>
    </source>
</reference>
<accession>A0A6P6A4X5</accession>
<evidence type="ECO:0000259" key="3">
    <source>
        <dbReference type="PROSITE" id="PS51471"/>
    </source>
</evidence>
<keyword evidence="4" id="KW-1185">Reference proteome</keyword>
<evidence type="ECO:0000256" key="1">
    <source>
        <dbReference type="ARBA" id="ARBA00022723"/>
    </source>
</evidence>
<protein>
    <submittedName>
        <fullName evidence="5">Uncharacterized protein LOC111306390</fullName>
    </submittedName>
</protein>
<dbReference type="KEGG" id="dzi:111306390"/>
<organism evidence="4 5">
    <name type="scientific">Durio zibethinus</name>
    <name type="common">Durian</name>
    <dbReference type="NCBI Taxonomy" id="66656"/>
    <lineage>
        <taxon>Eukaryota</taxon>
        <taxon>Viridiplantae</taxon>
        <taxon>Streptophyta</taxon>
        <taxon>Embryophyta</taxon>
        <taxon>Tracheophyta</taxon>
        <taxon>Spermatophyta</taxon>
        <taxon>Magnoliopsida</taxon>
        <taxon>eudicotyledons</taxon>
        <taxon>Gunneridae</taxon>
        <taxon>Pentapetalae</taxon>
        <taxon>rosids</taxon>
        <taxon>malvids</taxon>
        <taxon>Malvales</taxon>
        <taxon>Malvaceae</taxon>
        <taxon>Helicteroideae</taxon>
        <taxon>Durio</taxon>
    </lineage>
</organism>
<dbReference type="SUPFAM" id="SSF51197">
    <property type="entry name" value="Clavaminate synthase-like"/>
    <property type="match status" value="1"/>
</dbReference>
<dbReference type="InterPro" id="IPR005123">
    <property type="entry name" value="Oxoglu/Fe-dep_dioxygenase_dom"/>
</dbReference>
<dbReference type="PROSITE" id="PS51471">
    <property type="entry name" value="FE2OG_OXY"/>
    <property type="match status" value="1"/>
</dbReference>
<evidence type="ECO:0000313" key="4">
    <source>
        <dbReference type="Proteomes" id="UP000515121"/>
    </source>
</evidence>
<dbReference type="RefSeq" id="XP_022760009.1">
    <property type="nucleotide sequence ID" value="XM_022904274.1"/>
</dbReference>
<proteinExistence type="predicted"/>
<keyword evidence="2" id="KW-0408">Iron</keyword>
<dbReference type="GO" id="GO:0046872">
    <property type="term" value="F:metal ion binding"/>
    <property type="evidence" value="ECO:0007669"/>
    <property type="project" value="UniProtKB-KW"/>
</dbReference>
<keyword evidence="1" id="KW-0479">Metal-binding</keyword>
<name>A0A6P6A4X5_DURZI</name>
<dbReference type="OrthoDB" id="288590at2759"/>
<dbReference type="Pfam" id="PF03171">
    <property type="entry name" value="2OG-FeII_Oxy"/>
    <property type="match status" value="1"/>
</dbReference>
<evidence type="ECO:0000256" key="2">
    <source>
        <dbReference type="ARBA" id="ARBA00023004"/>
    </source>
</evidence>
<dbReference type="InterPro" id="IPR027443">
    <property type="entry name" value="IPNS-like_sf"/>
</dbReference>
<dbReference type="InterPro" id="IPR050295">
    <property type="entry name" value="Plant_2OG-oxidoreductases"/>
</dbReference>